<keyword evidence="2" id="KW-1185">Reference proteome</keyword>
<reference evidence="1 2" key="1">
    <citation type="submission" date="2020-08" db="EMBL/GenBank/DDBJ databases">
        <title>Cohnella phylogeny.</title>
        <authorList>
            <person name="Dunlap C."/>
        </authorList>
    </citation>
    <scope>NUCLEOTIDE SEQUENCE [LARGE SCALE GENOMIC DNA]</scope>
    <source>
        <strain evidence="1 2">DSM 103658</strain>
    </source>
</reference>
<protein>
    <submittedName>
        <fullName evidence="1">Uncharacterized protein</fullName>
    </submittedName>
</protein>
<gene>
    <name evidence="1" type="ORF">H4Q31_13210</name>
</gene>
<evidence type="ECO:0000313" key="1">
    <source>
        <dbReference type="EMBL" id="MBB6678260.1"/>
    </source>
</evidence>
<comment type="caution">
    <text evidence="1">The sequence shown here is derived from an EMBL/GenBank/DDBJ whole genome shotgun (WGS) entry which is preliminary data.</text>
</comment>
<dbReference type="EMBL" id="JACJVN010000053">
    <property type="protein sequence ID" value="MBB6678260.1"/>
    <property type="molecule type" value="Genomic_DNA"/>
</dbReference>
<dbReference type="RefSeq" id="WP_185179533.1">
    <property type="nucleotide sequence ID" value="NZ_CBCSEP010000010.1"/>
</dbReference>
<proteinExistence type="predicted"/>
<evidence type="ECO:0000313" key="2">
    <source>
        <dbReference type="Proteomes" id="UP000574133"/>
    </source>
</evidence>
<accession>A0A841TGA0</accession>
<organism evidence="1 2">
    <name type="scientific">Cohnella lubricantis</name>
    <dbReference type="NCBI Taxonomy" id="2163172"/>
    <lineage>
        <taxon>Bacteria</taxon>
        <taxon>Bacillati</taxon>
        <taxon>Bacillota</taxon>
        <taxon>Bacilli</taxon>
        <taxon>Bacillales</taxon>
        <taxon>Paenibacillaceae</taxon>
        <taxon>Cohnella</taxon>
    </lineage>
</organism>
<name>A0A841TGA0_9BACL</name>
<dbReference type="Proteomes" id="UP000574133">
    <property type="component" value="Unassembled WGS sequence"/>
</dbReference>
<sequence>MIPFQNSLPYDIQMNEVYALECPFCGNSHVRLPMKPEEINDLRGGLRKRPVVFPCCHTRVQFVDADGDYLMSDKPLRRRS</sequence>
<dbReference type="AlphaFoldDB" id="A0A841TGA0"/>